<proteinExistence type="predicted"/>
<accession>A0AAV1SUK0</accession>
<dbReference type="AlphaFoldDB" id="A0AAV1SUK0"/>
<evidence type="ECO:0000313" key="2">
    <source>
        <dbReference type="Proteomes" id="UP001314170"/>
    </source>
</evidence>
<dbReference type="InterPro" id="IPR016197">
    <property type="entry name" value="Chromo-like_dom_sf"/>
</dbReference>
<evidence type="ECO:0000313" key="1">
    <source>
        <dbReference type="EMBL" id="CAK7356508.1"/>
    </source>
</evidence>
<protein>
    <submittedName>
        <fullName evidence="1">Uncharacterized protein</fullName>
    </submittedName>
</protein>
<dbReference type="EMBL" id="CAWUPB010001197">
    <property type="protein sequence ID" value="CAK7356508.1"/>
    <property type="molecule type" value="Genomic_DNA"/>
</dbReference>
<comment type="caution">
    <text evidence="1">The sequence shown here is derived from an EMBL/GenBank/DDBJ whole genome shotgun (WGS) entry which is preliminary data.</text>
</comment>
<organism evidence="1 2">
    <name type="scientific">Dovyalis caffra</name>
    <dbReference type="NCBI Taxonomy" id="77055"/>
    <lineage>
        <taxon>Eukaryota</taxon>
        <taxon>Viridiplantae</taxon>
        <taxon>Streptophyta</taxon>
        <taxon>Embryophyta</taxon>
        <taxon>Tracheophyta</taxon>
        <taxon>Spermatophyta</taxon>
        <taxon>Magnoliopsida</taxon>
        <taxon>eudicotyledons</taxon>
        <taxon>Gunneridae</taxon>
        <taxon>Pentapetalae</taxon>
        <taxon>rosids</taxon>
        <taxon>fabids</taxon>
        <taxon>Malpighiales</taxon>
        <taxon>Salicaceae</taxon>
        <taxon>Flacourtieae</taxon>
        <taxon>Dovyalis</taxon>
    </lineage>
</organism>
<dbReference type="Proteomes" id="UP001314170">
    <property type="component" value="Unassembled WGS sequence"/>
</dbReference>
<reference evidence="1 2" key="1">
    <citation type="submission" date="2024-01" db="EMBL/GenBank/DDBJ databases">
        <authorList>
            <person name="Waweru B."/>
        </authorList>
    </citation>
    <scope>NUCLEOTIDE SEQUENCE [LARGE SCALE GENOMIC DNA]</scope>
</reference>
<keyword evidence="2" id="KW-1185">Reference proteome</keyword>
<gene>
    <name evidence="1" type="ORF">DCAF_LOCUS26781</name>
</gene>
<dbReference type="SUPFAM" id="SSF54160">
    <property type="entry name" value="Chromo domain-like"/>
    <property type="match status" value="1"/>
</dbReference>
<name>A0AAV1SUK0_9ROSI</name>
<sequence length="152" mass="16800">MPNPLSITKISIEKSEAVSGQVLEAILKVYGHGRRQDYLVQWQSITISNATWVNRAFFSQSFPNFPLLEDKGSGTKSCHSPIWQASLKQPKPKKLLITVHGVPAILEAGKEAKVEAPALGSSRFFGFFKTSDIAYSIVTAELSVLPLIKSWR</sequence>